<keyword evidence="3" id="KW-1185">Reference proteome</keyword>
<accession>A0ABT6TAV4</accession>
<organism evidence="2 3">
    <name type="scientific">Cohnella hashimotonis</name>
    <dbReference type="NCBI Taxonomy" id="2826895"/>
    <lineage>
        <taxon>Bacteria</taxon>
        <taxon>Bacillati</taxon>
        <taxon>Bacillota</taxon>
        <taxon>Bacilli</taxon>
        <taxon>Bacillales</taxon>
        <taxon>Paenibacillaceae</taxon>
        <taxon>Cohnella</taxon>
    </lineage>
</organism>
<evidence type="ECO:0000256" key="1">
    <source>
        <dbReference type="SAM" id="Phobius"/>
    </source>
</evidence>
<dbReference type="Proteomes" id="UP001161691">
    <property type="component" value="Unassembled WGS sequence"/>
</dbReference>
<keyword evidence="1" id="KW-0812">Transmembrane</keyword>
<reference evidence="2" key="1">
    <citation type="submission" date="2023-04" db="EMBL/GenBank/DDBJ databases">
        <title>Comparative genomic analysis of Cohnella hashimotonis sp. nov., isolated from the International Space Station.</title>
        <authorList>
            <person name="Venkateswaran K."/>
            <person name="Simpson A."/>
        </authorList>
    </citation>
    <scope>NUCLEOTIDE SEQUENCE</scope>
    <source>
        <strain evidence="2">F6_2S_P_1</strain>
    </source>
</reference>
<feature type="transmembrane region" description="Helical" evidence="1">
    <location>
        <begin position="30"/>
        <end position="49"/>
    </location>
</feature>
<dbReference type="EMBL" id="JAGRPV010000001">
    <property type="protein sequence ID" value="MDI4643963.1"/>
    <property type="molecule type" value="Genomic_DNA"/>
</dbReference>
<evidence type="ECO:0000313" key="3">
    <source>
        <dbReference type="Proteomes" id="UP001161691"/>
    </source>
</evidence>
<gene>
    <name evidence="2" type="ORF">KB449_03285</name>
</gene>
<protein>
    <submittedName>
        <fullName evidence="2">Uncharacterized protein</fullName>
    </submittedName>
</protein>
<evidence type="ECO:0000313" key="2">
    <source>
        <dbReference type="EMBL" id="MDI4643963.1"/>
    </source>
</evidence>
<comment type="caution">
    <text evidence="2">The sequence shown here is derived from an EMBL/GenBank/DDBJ whole genome shotgun (WGS) entry which is preliminary data.</text>
</comment>
<name>A0ABT6TAV4_9BACL</name>
<dbReference type="RefSeq" id="WP_282906996.1">
    <property type="nucleotide sequence ID" value="NZ_JAGRPV010000001.1"/>
</dbReference>
<keyword evidence="1" id="KW-0472">Membrane</keyword>
<proteinExistence type="predicted"/>
<keyword evidence="1" id="KW-1133">Transmembrane helix</keyword>
<sequence length="74" mass="8567">MIAILVAYASVALAEWRYLRRNKRRKSTLFFVFGTLSFLLLLSEFLFAIKERFQIAVWIEAIFGPLERGLLGQG</sequence>